<evidence type="ECO:0000313" key="2">
    <source>
        <dbReference type="Proteomes" id="UP000831701"/>
    </source>
</evidence>
<name>A0ACB8WLJ3_9TELE</name>
<evidence type="ECO:0000313" key="1">
    <source>
        <dbReference type="EMBL" id="KAI3368586.1"/>
    </source>
</evidence>
<organism evidence="1 2">
    <name type="scientific">Scortum barcoo</name>
    <name type="common">barcoo grunter</name>
    <dbReference type="NCBI Taxonomy" id="214431"/>
    <lineage>
        <taxon>Eukaryota</taxon>
        <taxon>Metazoa</taxon>
        <taxon>Chordata</taxon>
        <taxon>Craniata</taxon>
        <taxon>Vertebrata</taxon>
        <taxon>Euteleostomi</taxon>
        <taxon>Actinopterygii</taxon>
        <taxon>Neopterygii</taxon>
        <taxon>Teleostei</taxon>
        <taxon>Neoteleostei</taxon>
        <taxon>Acanthomorphata</taxon>
        <taxon>Eupercaria</taxon>
        <taxon>Centrarchiformes</taxon>
        <taxon>Terapontoidei</taxon>
        <taxon>Terapontidae</taxon>
        <taxon>Scortum</taxon>
    </lineage>
</organism>
<comment type="caution">
    <text evidence="1">The sequence shown here is derived from an EMBL/GenBank/DDBJ whole genome shotgun (WGS) entry which is preliminary data.</text>
</comment>
<reference evidence="1" key="1">
    <citation type="submission" date="2022-04" db="EMBL/GenBank/DDBJ databases">
        <title>Jade perch genome.</title>
        <authorList>
            <person name="Chao B."/>
        </authorList>
    </citation>
    <scope>NUCLEOTIDE SEQUENCE</scope>
    <source>
        <strain evidence="1">CB-2022</strain>
    </source>
</reference>
<accession>A0ACB8WLJ3</accession>
<keyword evidence="2" id="KW-1185">Reference proteome</keyword>
<proteinExistence type="predicted"/>
<dbReference type="EMBL" id="CM041538">
    <property type="protein sequence ID" value="KAI3368586.1"/>
    <property type="molecule type" value="Genomic_DNA"/>
</dbReference>
<protein>
    <submittedName>
        <fullName evidence="1">Uncharacterized protein</fullName>
    </submittedName>
</protein>
<sequence>MVGRREQQSPSSLPLQANKPAERQAPDTKGHPARGSNITTTRLKALIITDGRRTHWISWGEERTAERRAGFYFLDLKRRPCLCEQRRPSSVLAAFISQPVRAGVKLMRGRKSGDTREERSDSFCAVGRVADKLVWQAERKVGKARKCRRGVMQQNFSQAGRQGQSAVPLYRKGANRQGECVCVCVCVLFVPWQGEKNAGFDVLYHNMKHGQLATKELAEFVRESAAIEETYSKSMSKLAKMASNGSPQGTFAPMWDVFRVSSDKLALCHLELMRKMNDLIRDINKYADEQVKIHRKTKEEMVGTVEAVQALQVQSGHLQKSKEGYHAKCLELDRLRKEGAPQKELEKAELKSKKAAESFALCIEKYNRVGGEFEQKMSESAQVHEEFKQNVENIGIDNLIKKFAEQKGTGKDRPALAGFEEYMTALAPEGGKKSRAKAFRIPGLGKRDKEPDSTDSAVTEALEKENNFYSSDSDFDDEEPKKFHIQIRPVASSNRSNSAATEKELKATVRRGAHSAAQQRSTPTGCACFRSFMSLQTSEGCCVSAGNSSTAGGRSEEGEGASHRERKSPHWLTLHEQPPSISHTRTLCSCSTACFITDSFISCQKHPPPLLDYGLSDQQTSACQVRPGHSCSSTITLNTGTPQGCVLSPFLYSLFTHDCRPMYGSNSITKFADDITVIGLISDNDESHYRAEVEHLATWCADNNLLLNTNKTKELIVDFRKVKRETHDPIHINGMAVERVSSFKFLGIHISENLSWTANTSSLIKKAHQRLFFLRTLKKNHLSTAILGNFYRCAIESILTNCITVWYGNCSVADRKALQRVVKTAQRITKTPLPAIEDVQKKRCLRRARSILKDSSHPGHTLFQATALQEALQEPPRLKPADGEQEGLRRSTSSPDHSRLSSTASGSDSLFGPPLESAFKSKSFDAREQLREQSAFSASEYAAFSSDSSSPENVEDSGLDSPSHQPLGPSPEPVGWAAWPPMSQSKEQTQTLGRPVDPFLTAFRDPSPGRSPHPQDDPASVWSVATSRPSRVPPEVDPSSMRFPAFSQSLPPPEMESSVWNCKHIPPEDPFLAAFERTVTQETLNLSDAWSRPPPRQTQEGRGMEVRGDPFSLTLADTKTLPTSSSSSSSSSSNRKDRDRKRDRSLPPPVSSDDPFAITMIGSPTHQSSLAAAAGLIPPHSSSSGSGGAVGSTSSSRLGLDANSGSLPTAQPKKELMHWNSVHNPFSESVSGALSSSKTQEGGGKGEGGGGGGERRKHRSSESEPRRNAPPLTRHSGPQEDLCFSTDKDQDCLDVNAPCSVGSQKGPKHNFRQDTTEAVTAAPQRATRAKRTSGRLSGCERSRSLCSSPLPEPSPSLTSSSSSSPSEWGPQARDNDWAGQNRAPSPVPPGQDKPHRSPTSTRTTNRDHSLGNVHNNELDVKLDTTLMQCMHLSRGPSPISLSTQEAWPVAAAITEYINAYFKGGQHNRCLVKITGDLTMSFPAGITRIFTANPNVPVLSFRLVNISRIDHFLPNQKLLYSDPSQSDPDTRDFWFNMQALQLYLQREAELNPQASYYNVGLLKYQVSSQDPGRAPLLLSAECQRSGTVTRVSLDYHCCPATAPSTQLTAVQVLLPLDHTATDLQCQPPASWNAEERRLLWKLPNLSPTNHSKGSGTLCASWQCLEVPRGPPPSLAVQFVGSGASLSGMDVELVGSRYRMSLVKKRFATGDASFSYTEGCWSLWLSVRSSFRLGSHLLQRVAHFNPLSLYGRFSRPSGRIGVAAQVAHLIREGRIWWHKESK</sequence>
<gene>
    <name evidence="1" type="ORF">L3Q82_025590</name>
</gene>
<dbReference type="Proteomes" id="UP000831701">
    <property type="component" value="Chromosome 8"/>
</dbReference>